<organism evidence="2 3">
    <name type="scientific">Cylicocyclus nassatus</name>
    <name type="common">Nematode worm</name>
    <dbReference type="NCBI Taxonomy" id="53992"/>
    <lineage>
        <taxon>Eukaryota</taxon>
        <taxon>Metazoa</taxon>
        <taxon>Ecdysozoa</taxon>
        <taxon>Nematoda</taxon>
        <taxon>Chromadorea</taxon>
        <taxon>Rhabditida</taxon>
        <taxon>Rhabditina</taxon>
        <taxon>Rhabditomorpha</taxon>
        <taxon>Strongyloidea</taxon>
        <taxon>Strongylidae</taxon>
        <taxon>Cylicocyclus</taxon>
    </lineage>
</organism>
<dbReference type="AlphaFoldDB" id="A0AA36MEL2"/>
<feature type="region of interest" description="Disordered" evidence="1">
    <location>
        <begin position="283"/>
        <end position="302"/>
    </location>
</feature>
<accession>A0AA36MEL2</accession>
<feature type="region of interest" description="Disordered" evidence="1">
    <location>
        <begin position="249"/>
        <end position="269"/>
    </location>
</feature>
<protein>
    <submittedName>
        <fullName evidence="2">Uncharacterized protein</fullName>
    </submittedName>
</protein>
<name>A0AA36MEL2_CYLNA</name>
<feature type="compositionally biased region" description="Basic and acidic residues" evidence="1">
    <location>
        <begin position="203"/>
        <end position="212"/>
    </location>
</feature>
<reference evidence="2" key="1">
    <citation type="submission" date="2023-07" db="EMBL/GenBank/DDBJ databases">
        <authorList>
            <consortium name="CYATHOMIX"/>
        </authorList>
    </citation>
    <scope>NUCLEOTIDE SEQUENCE</scope>
    <source>
        <strain evidence="2">N/A</strain>
    </source>
</reference>
<gene>
    <name evidence="2" type="ORF">CYNAS_LOCUS18575</name>
</gene>
<evidence type="ECO:0000256" key="1">
    <source>
        <dbReference type="SAM" id="MobiDB-lite"/>
    </source>
</evidence>
<proteinExistence type="predicted"/>
<sequence>MYQQVLTKFPDTVQRKVLVRKQAAKSSGVSFNLDLLIQYLEEEISTDEMLAVYMKNAKPDPTPTKPEKRRSDRTKTYSGTCMYCEGSHKPADCRRYSTPQERSNYLRENKLCLICASAQHSTSNCKKRMCFRCGGPHHTSCCFRGDPAEDKGRPKNTSLPMSRAAKHSTRDSERPPTHSKAAKMNAVSEDKFRQKVNPAPKLQSHERNDSSAKWEAACTKHNSVDVLTLLTSSAQPGEKETVGARALPKPAALPKPKSNTAKAKLPAVKRPAAVTGLAKSLRPTPEAKNTRHEYKNGNPHTRYGITLQTAPIRPLYPDAPSPIPEAKAPTLMASAVLAPSPKQSKKPRTTPVSLKPDEVLSTDEEREDITSVTIPPAPGNSQGDTPSTSPKSRTSPSKTNSPQQMHTFTCVQTQFFCHRIFARDSRRRNAEGYPLLDSYRANQP</sequence>
<dbReference type="EMBL" id="CATQJL010000316">
    <property type="protein sequence ID" value="CAJ0606592.1"/>
    <property type="molecule type" value="Genomic_DNA"/>
</dbReference>
<feature type="compositionally biased region" description="Low complexity" evidence="1">
    <location>
        <begin position="385"/>
        <end position="402"/>
    </location>
</feature>
<dbReference type="Proteomes" id="UP001176961">
    <property type="component" value="Unassembled WGS sequence"/>
</dbReference>
<keyword evidence="3" id="KW-1185">Reference proteome</keyword>
<evidence type="ECO:0000313" key="3">
    <source>
        <dbReference type="Proteomes" id="UP001176961"/>
    </source>
</evidence>
<evidence type="ECO:0000313" key="2">
    <source>
        <dbReference type="EMBL" id="CAJ0606592.1"/>
    </source>
</evidence>
<feature type="region of interest" description="Disordered" evidence="1">
    <location>
        <begin position="337"/>
        <end position="406"/>
    </location>
</feature>
<feature type="region of interest" description="Disordered" evidence="1">
    <location>
        <begin position="144"/>
        <end position="214"/>
    </location>
</feature>
<comment type="caution">
    <text evidence="2">The sequence shown here is derived from an EMBL/GenBank/DDBJ whole genome shotgun (WGS) entry which is preliminary data.</text>
</comment>